<dbReference type="GO" id="GO:0016020">
    <property type="term" value="C:membrane"/>
    <property type="evidence" value="ECO:0007669"/>
    <property type="project" value="UniProtKB-SubCell"/>
</dbReference>
<feature type="domain" description="Peptidase S26" evidence="6">
    <location>
        <begin position="139"/>
        <end position="200"/>
    </location>
</feature>
<dbReference type="GO" id="GO:0006465">
    <property type="term" value="P:signal peptide processing"/>
    <property type="evidence" value="ECO:0007669"/>
    <property type="project" value="InterPro"/>
</dbReference>
<evidence type="ECO:0000256" key="3">
    <source>
        <dbReference type="PIRSR" id="PIRSR600223-1"/>
    </source>
</evidence>
<evidence type="ECO:0000256" key="2">
    <source>
        <dbReference type="ARBA" id="ARBA00019232"/>
    </source>
</evidence>
<dbReference type="Pfam" id="PF10502">
    <property type="entry name" value="Peptidase_S26"/>
    <property type="match status" value="2"/>
</dbReference>
<feature type="active site" evidence="3">
    <location>
        <position position="80"/>
    </location>
</feature>
<feature type="transmembrane region" description="Helical" evidence="4">
    <location>
        <begin position="55"/>
        <end position="76"/>
    </location>
</feature>
<dbReference type="PANTHER" id="PTHR43390">
    <property type="entry name" value="SIGNAL PEPTIDASE I"/>
    <property type="match status" value="1"/>
</dbReference>
<dbReference type="Gene3D" id="2.10.109.10">
    <property type="entry name" value="Umud Fragment, subunit A"/>
    <property type="match status" value="2"/>
</dbReference>
<keyword evidence="4" id="KW-0812">Transmembrane</keyword>
<dbReference type="RefSeq" id="WP_146602495.1">
    <property type="nucleotide sequence ID" value="NZ_SJPY01000010.1"/>
</dbReference>
<evidence type="ECO:0000259" key="6">
    <source>
        <dbReference type="Pfam" id="PF10502"/>
    </source>
</evidence>
<feature type="domain" description="Peptidase S26" evidence="6">
    <location>
        <begin position="534"/>
        <end position="658"/>
    </location>
</feature>
<feature type="region of interest" description="Disordered" evidence="5">
    <location>
        <begin position="1"/>
        <end position="35"/>
    </location>
</feature>
<comment type="similarity">
    <text evidence="1 4">Belongs to the peptidase S26 family.</text>
</comment>
<keyword evidence="8" id="KW-1185">Reference proteome</keyword>
<dbReference type="GO" id="GO:0009003">
    <property type="term" value="F:signal peptidase activity"/>
    <property type="evidence" value="ECO:0007669"/>
    <property type="project" value="UniProtKB-EC"/>
</dbReference>
<dbReference type="InterPro" id="IPR036286">
    <property type="entry name" value="LexA/Signal_pep-like_sf"/>
</dbReference>
<name>A0A5C6DHK3_9BACT</name>
<proteinExistence type="inferred from homology"/>
<evidence type="ECO:0000313" key="7">
    <source>
        <dbReference type="EMBL" id="TWU35317.1"/>
    </source>
</evidence>
<dbReference type="InterPro" id="IPR000223">
    <property type="entry name" value="Pept_S26A_signal_pept_1"/>
</dbReference>
<dbReference type="EC" id="3.4.21.89" evidence="4"/>
<dbReference type="AlphaFoldDB" id="A0A5C6DHK3"/>
<comment type="catalytic activity">
    <reaction evidence="4">
        <text>Cleavage of hydrophobic, N-terminal signal or leader sequences from secreted and periplasmic proteins.</text>
        <dbReference type="EC" id="3.4.21.89"/>
    </reaction>
</comment>
<feature type="compositionally biased region" description="Basic and acidic residues" evidence="5">
    <location>
        <begin position="18"/>
        <end position="35"/>
    </location>
</feature>
<dbReference type="InterPro" id="IPR019533">
    <property type="entry name" value="Peptidase_S26"/>
</dbReference>
<gene>
    <name evidence="7" type="primary">lepB</name>
    <name evidence="7" type="ORF">Q31b_54130</name>
</gene>
<organism evidence="7 8">
    <name type="scientific">Novipirellula aureliae</name>
    <dbReference type="NCBI Taxonomy" id="2527966"/>
    <lineage>
        <taxon>Bacteria</taxon>
        <taxon>Pseudomonadati</taxon>
        <taxon>Planctomycetota</taxon>
        <taxon>Planctomycetia</taxon>
        <taxon>Pirellulales</taxon>
        <taxon>Pirellulaceae</taxon>
        <taxon>Novipirellula</taxon>
    </lineage>
</organism>
<evidence type="ECO:0000256" key="4">
    <source>
        <dbReference type="RuleBase" id="RU362042"/>
    </source>
</evidence>
<dbReference type="CDD" id="cd06530">
    <property type="entry name" value="S26_SPase_I"/>
    <property type="match status" value="1"/>
</dbReference>
<dbReference type="SUPFAM" id="SSF51306">
    <property type="entry name" value="LexA/Signal peptidase"/>
    <property type="match status" value="2"/>
</dbReference>
<dbReference type="PANTHER" id="PTHR43390:SF1">
    <property type="entry name" value="CHLOROPLAST PROCESSING PEPTIDASE"/>
    <property type="match status" value="1"/>
</dbReference>
<dbReference type="EMBL" id="SJPY01000010">
    <property type="protein sequence ID" value="TWU35317.1"/>
    <property type="molecule type" value="Genomic_DNA"/>
</dbReference>
<keyword evidence="4" id="KW-1133">Transmembrane helix</keyword>
<comment type="subcellular location">
    <subcellularLocation>
        <location evidence="4">Membrane</location>
        <topology evidence="4">Single-pass type II membrane protein</topology>
    </subcellularLocation>
</comment>
<keyword evidence="4 7" id="KW-0378">Hydrolase</keyword>
<keyword evidence="4" id="KW-0645">Protease</keyword>
<evidence type="ECO:0000256" key="1">
    <source>
        <dbReference type="ARBA" id="ARBA00009370"/>
    </source>
</evidence>
<dbReference type="NCBIfam" id="TIGR02227">
    <property type="entry name" value="sigpep_I_bact"/>
    <property type="match status" value="1"/>
</dbReference>
<sequence>MSRKPTSKTASTESPSEAEARIAAEKASKVEETRSDAEIRAESFRTGAQRETVEAFVVAFILALLFRAFLAEAFVIPTGSMAPTLMGAHKDVRCDRCGMPFQVGASLERRGPTMEKTVVAGICPNCRHVNPMDLVNEPNDSTFNGDRILVSKFAYTICEPERWDVIVFKFPGNPKQNYIKRLVGLPKETLTLRHGDVYAHPTGSTQRPEILRKPAKKILSMRHIVHDTDYQSGELIQANYPSRWQPWQENAATPPTDSWQIERTSDSFVAMLKDASDTEPHWLRYFHRWPTEQQWAEASNNQKLANVDPYSSRLITDFYAYDSYIQVNADQVYSEPPSLIRNRSGGRSFVPRFGYSKGVFDPDYQPGVGPDQFRGRAAYGAQGFSKEGVHWVGDLMLEANIETSPSSKELIVELVEAGIRYQCQFDLTSGRASLSIFDQEETVGFDADGESNLHPTAETSVLAGSKHSVRMSNFDDQIVLWVDDNLVSFDTATTFDSRSFRTDAEDHPRYGGLSHPLDAAPVAVAVRGGDATIDHLKVDRDKYYIATKDAQESVIDYDMRKVWQVFSRSMSQLDIQELMTHPADWNDSPLWQTRRSVSFVLEDDQFFPMGDNSPESLDARCWAGTKVRFGMPEGADRWSDASYVPRDLLVGKALVVFWPHSWNSPVPFTPNFRRMKLIR</sequence>
<evidence type="ECO:0000313" key="8">
    <source>
        <dbReference type="Proteomes" id="UP000315471"/>
    </source>
</evidence>
<dbReference type="OrthoDB" id="9802919at2"/>
<evidence type="ECO:0000256" key="5">
    <source>
        <dbReference type="SAM" id="MobiDB-lite"/>
    </source>
</evidence>
<keyword evidence="4" id="KW-0472">Membrane</keyword>
<reference evidence="7 8" key="1">
    <citation type="submission" date="2019-02" db="EMBL/GenBank/DDBJ databases">
        <title>Deep-cultivation of Planctomycetes and their phenomic and genomic characterization uncovers novel biology.</title>
        <authorList>
            <person name="Wiegand S."/>
            <person name="Jogler M."/>
            <person name="Boedeker C."/>
            <person name="Pinto D."/>
            <person name="Vollmers J."/>
            <person name="Rivas-Marin E."/>
            <person name="Kohn T."/>
            <person name="Peeters S.H."/>
            <person name="Heuer A."/>
            <person name="Rast P."/>
            <person name="Oberbeckmann S."/>
            <person name="Bunk B."/>
            <person name="Jeske O."/>
            <person name="Meyerdierks A."/>
            <person name="Storesund J.E."/>
            <person name="Kallscheuer N."/>
            <person name="Luecker S."/>
            <person name="Lage O.M."/>
            <person name="Pohl T."/>
            <person name="Merkel B.J."/>
            <person name="Hornburger P."/>
            <person name="Mueller R.-W."/>
            <person name="Bruemmer F."/>
            <person name="Labrenz M."/>
            <person name="Spormann A.M."/>
            <person name="Op Den Camp H."/>
            <person name="Overmann J."/>
            <person name="Amann R."/>
            <person name="Jetten M.S.M."/>
            <person name="Mascher T."/>
            <person name="Medema M.H."/>
            <person name="Devos D.P."/>
            <person name="Kaster A.-K."/>
            <person name="Ovreas L."/>
            <person name="Rohde M."/>
            <person name="Galperin M.Y."/>
            <person name="Jogler C."/>
        </authorList>
    </citation>
    <scope>NUCLEOTIDE SEQUENCE [LARGE SCALE GENOMIC DNA]</scope>
    <source>
        <strain evidence="7 8">Q31b</strain>
    </source>
</reference>
<dbReference type="Proteomes" id="UP000315471">
    <property type="component" value="Unassembled WGS sequence"/>
</dbReference>
<dbReference type="GO" id="GO:0004252">
    <property type="term" value="F:serine-type endopeptidase activity"/>
    <property type="evidence" value="ECO:0007669"/>
    <property type="project" value="InterPro"/>
</dbReference>
<protein>
    <recommendedName>
        <fullName evidence="2 4">Signal peptidase I</fullName>
        <ecNumber evidence="4">3.4.21.89</ecNumber>
    </recommendedName>
</protein>
<accession>A0A5C6DHK3</accession>
<feature type="active site" evidence="3">
    <location>
        <position position="180"/>
    </location>
</feature>
<comment type="caution">
    <text evidence="7">The sequence shown here is derived from an EMBL/GenBank/DDBJ whole genome shotgun (WGS) entry which is preliminary data.</text>
</comment>